<protein>
    <recommendedName>
        <fullName evidence="1">Hedgehog/Intein (Hint) domain-containing protein</fullName>
    </recommendedName>
</protein>
<organism evidence="2 3">
    <name type="scientific">Methylorubrum extorquens</name>
    <name type="common">Methylobacterium dichloromethanicum</name>
    <name type="synonym">Methylobacterium extorquens</name>
    <dbReference type="NCBI Taxonomy" id="408"/>
    <lineage>
        <taxon>Bacteria</taxon>
        <taxon>Pseudomonadati</taxon>
        <taxon>Pseudomonadota</taxon>
        <taxon>Alphaproteobacteria</taxon>
        <taxon>Hyphomicrobiales</taxon>
        <taxon>Methylobacteriaceae</taxon>
        <taxon>Methylorubrum</taxon>
    </lineage>
</organism>
<evidence type="ECO:0000313" key="2">
    <source>
        <dbReference type="EMBL" id="SOR32715.1"/>
    </source>
</evidence>
<dbReference type="SUPFAM" id="SSF51294">
    <property type="entry name" value="Hedgehog/intein (Hint) domain"/>
    <property type="match status" value="1"/>
</dbReference>
<dbReference type="AlphaFoldDB" id="A0A2N9AZG4"/>
<dbReference type="InterPro" id="IPR036844">
    <property type="entry name" value="Hint_dom_sf"/>
</dbReference>
<proteinExistence type="predicted"/>
<accession>A0A2N9AZG4</accession>
<dbReference type="Proteomes" id="UP000233769">
    <property type="component" value="Chromosome tk0001"/>
</dbReference>
<dbReference type="EMBL" id="LT962688">
    <property type="protein sequence ID" value="SOR32715.1"/>
    <property type="molecule type" value="Genomic_DNA"/>
</dbReference>
<evidence type="ECO:0000313" key="3">
    <source>
        <dbReference type="Proteomes" id="UP000233769"/>
    </source>
</evidence>
<feature type="domain" description="Hedgehog/Intein (Hint)" evidence="1">
    <location>
        <begin position="117"/>
        <end position="257"/>
    </location>
</feature>
<dbReference type="Pfam" id="PF13403">
    <property type="entry name" value="Hint_2"/>
    <property type="match status" value="1"/>
</dbReference>
<evidence type="ECO:0000259" key="1">
    <source>
        <dbReference type="Pfam" id="PF13403"/>
    </source>
</evidence>
<dbReference type="InterPro" id="IPR028992">
    <property type="entry name" value="Hedgehog/Intein_dom"/>
</dbReference>
<name>A0A2N9AZG4_METEX</name>
<reference evidence="3" key="1">
    <citation type="submission" date="2017-10" db="EMBL/GenBank/DDBJ databases">
        <authorList>
            <person name="Regsiter A."/>
            <person name="William W."/>
        </authorList>
    </citation>
    <scope>NUCLEOTIDE SEQUENCE [LARGE SCALE GENOMIC DNA]</scope>
</reference>
<gene>
    <name evidence="2" type="ORF">TK0001_6156</name>
</gene>
<sequence length="325" mass="34159">MSSGPAPSISTSRFYVVRQTPGTAQYTITDGFDFPYTITDISDGASDNTAVLEASGRDTMQLTSGTGNGSGPATYLGRTVNQGDVFALSGGQTSLLSNNNYPNGTVVTLTTGSTALCFVSGTRIRTSRGDVAVEDLQVGDIAVTASGTLRPIIWIGHREMEAAGAVLPFHQQPVRVRAGAFGQGLPARDLSLSPGHPILVGADADGQGGALVPVMCLINGTTITREPIAGVTYWHVELDAHDILLAEGLPAESYIDGRDRAFFVEASDHALHNPDFVPTGWNGRCRPVAVDGPVVEAERVRLDAVFAGVLSEQCEWDAASAWKTV</sequence>